<gene>
    <name evidence="10" type="ORF">EMPS_03750</name>
</gene>
<feature type="chain" id="PRO_5040224662" description="Peptidase A1 domain-containing protein" evidence="8">
    <location>
        <begin position="23"/>
        <end position="695"/>
    </location>
</feature>
<proteinExistence type="inferred from homology"/>
<dbReference type="PROSITE" id="PS51767">
    <property type="entry name" value="PEPTIDASE_A1"/>
    <property type="match status" value="1"/>
</dbReference>
<evidence type="ECO:0000256" key="2">
    <source>
        <dbReference type="ARBA" id="ARBA00022670"/>
    </source>
</evidence>
<dbReference type="PRINTS" id="PR00792">
    <property type="entry name" value="PEPSIN"/>
</dbReference>
<feature type="region of interest" description="Disordered" evidence="7">
    <location>
        <begin position="480"/>
        <end position="567"/>
    </location>
</feature>
<evidence type="ECO:0000256" key="3">
    <source>
        <dbReference type="ARBA" id="ARBA00022729"/>
    </source>
</evidence>
<feature type="region of interest" description="Disordered" evidence="7">
    <location>
        <begin position="333"/>
        <end position="385"/>
    </location>
</feature>
<sequence length="695" mass="76924">MRLNIGITAAILLVLAHAQAQAQEQNQQPSLRETIKVPITSIQRDRKPSTVGRWVHALRKYGLSTRPSTGGPKGVQRGRVTDPSKLARIPLVDYDFDREYYGTVMVGEPPQSFKIDFDTGSSQFILSTKGCVECSGESHYDASSSRTFRTFDEPLIAAESNQRKDTDYNNNNATGSSSPSSQYVNPSAARLTTNAKNAWHITYGDLSHAEGYLGRDQVLLNGLKVRNQALALVTSESSGFDETIDGIMGLAFGALSAGPHKVRTVFESMMDQQLVDQGLFSFYLGKSQLGGGGEVVFGGVDLDRIKKGEQLVYTPVTRAKYWQINVENMYVTTGDSMDGDSKSSKDDSDAEEDEDRDQDSFWKRDGKRNNHSGGKRNNHSGGKNLIKTGQKVQLGRAGSGNKGASDVPGIMDTGTTLMIVPFQIANAIHALIPGAKPFGPSWALPCGLGQDYPQGKVELEIEGHRFAIPFEDMVREKTQTGIAGDEEDNVVDNGNVTEEEEDEKELRRIDEEMKNFERRAAGTNRKGRSKPQKKKSSQRDDEDEATEEKDEDEDEDEESFEGDMEEDDTQIGAMSINTSDLCFSGIQPSSAKFMIIGDVFIKNNLVVFDQENKQVGIAPLHFDEIAITATEVSAEHSNVEDEIDDEEESADEDNEDEIEDVYDLDSKKTNKKKQQRMPKEQKQVADMRTGWQLEV</sequence>
<keyword evidence="11" id="KW-1185">Reference proteome</keyword>
<protein>
    <recommendedName>
        <fullName evidence="9">Peptidase A1 domain-containing protein</fullName>
    </recommendedName>
</protein>
<keyword evidence="3 8" id="KW-0732">Signal</keyword>
<reference evidence="10" key="2">
    <citation type="journal article" date="2022" name="Microbiol. Resour. Announc.">
        <title>Whole-Genome Sequence of Entomortierella parvispora E1425, a Mucoromycotan Fungus Associated with Burkholderiaceae-Related Endosymbiotic Bacteria.</title>
        <authorList>
            <person name="Herlambang A."/>
            <person name="Guo Y."/>
            <person name="Takashima Y."/>
            <person name="Narisawa K."/>
            <person name="Ohta H."/>
            <person name="Nishizawa T."/>
        </authorList>
    </citation>
    <scope>NUCLEOTIDE SEQUENCE</scope>
    <source>
        <strain evidence="10">E1425</strain>
    </source>
</reference>
<keyword evidence="4" id="KW-0378">Hydrolase</keyword>
<feature type="domain" description="Peptidase A1" evidence="9">
    <location>
        <begin position="100"/>
        <end position="618"/>
    </location>
</feature>
<accession>A0A9P3H7A8</accession>
<comment type="caution">
    <text evidence="10">The sequence shown here is derived from an EMBL/GenBank/DDBJ whole genome shotgun (WGS) entry which is preliminary data.</text>
</comment>
<dbReference type="CDD" id="cd05471">
    <property type="entry name" value="pepsin_like"/>
    <property type="match status" value="1"/>
</dbReference>
<dbReference type="GO" id="GO:0004190">
    <property type="term" value="F:aspartic-type endopeptidase activity"/>
    <property type="evidence" value="ECO:0007669"/>
    <property type="project" value="InterPro"/>
</dbReference>
<dbReference type="Gene3D" id="2.40.70.10">
    <property type="entry name" value="Acid Proteases"/>
    <property type="match status" value="6"/>
</dbReference>
<dbReference type="EMBL" id="BQFW01000005">
    <property type="protein sequence ID" value="GJJ71400.1"/>
    <property type="molecule type" value="Genomic_DNA"/>
</dbReference>
<evidence type="ECO:0000256" key="1">
    <source>
        <dbReference type="ARBA" id="ARBA00007447"/>
    </source>
</evidence>
<dbReference type="PANTHER" id="PTHR47966">
    <property type="entry name" value="BETA-SITE APP-CLEAVING ENZYME, ISOFORM A-RELATED"/>
    <property type="match status" value="1"/>
</dbReference>
<feature type="compositionally biased region" description="Basic and acidic residues" evidence="7">
    <location>
        <begin position="358"/>
        <end position="368"/>
    </location>
</feature>
<dbReference type="InterPro" id="IPR021109">
    <property type="entry name" value="Peptidase_aspartic_dom_sf"/>
</dbReference>
<reference evidence="10" key="1">
    <citation type="submission" date="2021-11" db="EMBL/GenBank/DDBJ databases">
        <authorList>
            <person name="Herlambang A."/>
            <person name="Guo Y."/>
            <person name="Takashima Y."/>
            <person name="Nishizawa T."/>
        </authorList>
    </citation>
    <scope>NUCLEOTIDE SEQUENCE</scope>
    <source>
        <strain evidence="10">E1425</strain>
    </source>
</reference>
<feature type="compositionally biased region" description="Basic residues" evidence="7">
    <location>
        <begin position="369"/>
        <end position="378"/>
    </location>
</feature>
<dbReference type="OrthoDB" id="2747330at2759"/>
<feature type="compositionally biased region" description="Basic residues" evidence="7">
    <location>
        <begin position="525"/>
        <end position="536"/>
    </location>
</feature>
<dbReference type="GO" id="GO:0006508">
    <property type="term" value="P:proteolysis"/>
    <property type="evidence" value="ECO:0007669"/>
    <property type="project" value="UniProtKB-KW"/>
</dbReference>
<feature type="region of interest" description="Disordered" evidence="7">
    <location>
        <begin position="159"/>
        <end position="186"/>
    </location>
</feature>
<dbReference type="SUPFAM" id="SSF50630">
    <property type="entry name" value="Acid proteases"/>
    <property type="match status" value="2"/>
</dbReference>
<feature type="compositionally biased region" description="Basic and acidic residues" evidence="7">
    <location>
        <begin position="504"/>
        <end position="520"/>
    </location>
</feature>
<feature type="signal peptide" evidence="8">
    <location>
        <begin position="1"/>
        <end position="22"/>
    </location>
</feature>
<keyword evidence="6" id="KW-1015">Disulfide bond</keyword>
<feature type="compositionally biased region" description="Acidic residues" evidence="7">
    <location>
        <begin position="540"/>
        <end position="567"/>
    </location>
</feature>
<dbReference type="InterPro" id="IPR001461">
    <property type="entry name" value="Aspartic_peptidase_A1"/>
</dbReference>
<keyword evidence="2" id="KW-0645">Protease</keyword>
<evidence type="ECO:0000256" key="5">
    <source>
        <dbReference type="ARBA" id="ARBA00023145"/>
    </source>
</evidence>
<dbReference type="PANTHER" id="PTHR47966:SF1">
    <property type="entry name" value="ASPARTYL PROTEINASE"/>
    <property type="match status" value="1"/>
</dbReference>
<evidence type="ECO:0000256" key="4">
    <source>
        <dbReference type="ARBA" id="ARBA00022801"/>
    </source>
</evidence>
<evidence type="ECO:0000256" key="6">
    <source>
        <dbReference type="ARBA" id="ARBA00023157"/>
    </source>
</evidence>
<dbReference type="Pfam" id="PF00026">
    <property type="entry name" value="Asp"/>
    <property type="match status" value="4"/>
</dbReference>
<name>A0A9P3H7A8_9FUNG</name>
<evidence type="ECO:0000256" key="8">
    <source>
        <dbReference type="SAM" id="SignalP"/>
    </source>
</evidence>
<evidence type="ECO:0000313" key="11">
    <source>
        <dbReference type="Proteomes" id="UP000827284"/>
    </source>
</evidence>
<dbReference type="AlphaFoldDB" id="A0A9P3H7A8"/>
<dbReference type="InterPro" id="IPR033121">
    <property type="entry name" value="PEPTIDASE_A1"/>
</dbReference>
<evidence type="ECO:0000256" key="7">
    <source>
        <dbReference type="SAM" id="MobiDB-lite"/>
    </source>
</evidence>
<keyword evidence="5" id="KW-0865">Zymogen</keyword>
<comment type="similarity">
    <text evidence="1">Belongs to the peptidase A1 family.</text>
</comment>
<feature type="region of interest" description="Disordered" evidence="7">
    <location>
        <begin position="632"/>
        <end position="695"/>
    </location>
</feature>
<feature type="compositionally biased region" description="Acidic residues" evidence="7">
    <location>
        <begin position="640"/>
        <end position="663"/>
    </location>
</feature>
<organism evidence="10 11">
    <name type="scientific">Entomortierella parvispora</name>
    <dbReference type="NCBI Taxonomy" id="205924"/>
    <lineage>
        <taxon>Eukaryota</taxon>
        <taxon>Fungi</taxon>
        <taxon>Fungi incertae sedis</taxon>
        <taxon>Mucoromycota</taxon>
        <taxon>Mortierellomycotina</taxon>
        <taxon>Mortierellomycetes</taxon>
        <taxon>Mortierellales</taxon>
        <taxon>Mortierellaceae</taxon>
        <taxon>Entomortierella</taxon>
    </lineage>
</organism>
<evidence type="ECO:0000259" key="9">
    <source>
        <dbReference type="PROSITE" id="PS51767"/>
    </source>
</evidence>
<dbReference type="InterPro" id="IPR034164">
    <property type="entry name" value="Pepsin-like_dom"/>
</dbReference>
<dbReference type="Proteomes" id="UP000827284">
    <property type="component" value="Unassembled WGS sequence"/>
</dbReference>
<evidence type="ECO:0000313" key="10">
    <source>
        <dbReference type="EMBL" id="GJJ71400.1"/>
    </source>
</evidence>
<feature type="compositionally biased region" description="Acidic residues" evidence="7">
    <location>
        <begin position="348"/>
        <end position="357"/>
    </location>
</feature>